<dbReference type="Gene3D" id="2.20.28.10">
    <property type="match status" value="1"/>
</dbReference>
<dbReference type="InterPro" id="IPR036388">
    <property type="entry name" value="WH-like_DNA-bd_sf"/>
</dbReference>
<dbReference type="Gene3D" id="3.40.50.300">
    <property type="entry name" value="P-loop containing nucleotide triphosphate hydrolases"/>
    <property type="match status" value="1"/>
</dbReference>
<dbReference type="InterPro" id="IPR027417">
    <property type="entry name" value="P-loop_NTPase"/>
</dbReference>
<dbReference type="PANTHER" id="PTHR11630">
    <property type="entry name" value="DNA REPLICATION LICENSING FACTOR MCM FAMILY MEMBER"/>
    <property type="match status" value="1"/>
</dbReference>
<gene>
    <name evidence="11" type="ORF">ACAOBT_LOCUS12714</name>
</gene>
<feature type="domain" description="MCM C-terminal AAA(+) ATPase" evidence="10">
    <location>
        <begin position="342"/>
        <end position="540"/>
    </location>
</feature>
<dbReference type="PANTHER" id="PTHR11630:SF47">
    <property type="entry name" value="DNA HELICASE MCM8"/>
    <property type="match status" value="1"/>
</dbReference>
<dbReference type="InterPro" id="IPR058767">
    <property type="entry name" value="MCM8_N"/>
</dbReference>
<dbReference type="EMBL" id="CAKOFQ010006860">
    <property type="protein sequence ID" value="CAH1977526.1"/>
    <property type="molecule type" value="Genomic_DNA"/>
</dbReference>
<evidence type="ECO:0000256" key="1">
    <source>
        <dbReference type="ARBA" id="ARBA00004123"/>
    </source>
</evidence>
<dbReference type="InterPro" id="IPR041562">
    <property type="entry name" value="MCM_lid"/>
</dbReference>
<dbReference type="InterPro" id="IPR012340">
    <property type="entry name" value="NA-bd_OB-fold"/>
</dbReference>
<dbReference type="GO" id="GO:0005524">
    <property type="term" value="F:ATP binding"/>
    <property type="evidence" value="ECO:0007669"/>
    <property type="project" value="UniProtKB-KW"/>
</dbReference>
<dbReference type="InterPro" id="IPR001208">
    <property type="entry name" value="MCM_dom"/>
</dbReference>
<dbReference type="Pfam" id="PF26065">
    <property type="entry name" value="MCM8_N"/>
    <property type="match status" value="1"/>
</dbReference>
<dbReference type="GO" id="GO:0006310">
    <property type="term" value="P:DNA recombination"/>
    <property type="evidence" value="ECO:0007669"/>
    <property type="project" value="UniProtKB-ARBA"/>
</dbReference>
<evidence type="ECO:0000256" key="3">
    <source>
        <dbReference type="ARBA" id="ARBA00022741"/>
    </source>
</evidence>
<sequence length="763" mass="85911">MSKPWFRKKKSPADKTFDEISTIDNLPNYGFQCFRAYFPEDSADVDRLLKHLQYVLKFIGNHKSLFSIEDIVINKFFTIDINILLEDEQLLIDWPNFSEVVIDNCDYCMKCLGLAMNQFILDRHEEIHADNYVKVPIIQARIINVEPHVQLKDLKVNYYSKLVTVKGTVIKAGQVKLVCQYLAFQCASCEGTQMITQSDGGYTLPTKCLTRGCHSQKNFIPLHISPYNRIITWQSIKIQELMGNEQCDSARIPRSLDCELTEDLVKCCIPGDDVTLTGIVKVRDANSNNGCNKQHTIFNLYLEAISICNDKKQSRRDVSSEGMTFNVSDCHLIQEIHSHPNLFKFLVHCICPSICGHEIVKAGLLLSLFGGTKSETFRGESHVLIVGDPGLGKSQMLQACANVAPRGIYVCGNTSTSSGLTVSVTREGNEFAMEAGALMLADQGCCCIDEFDKMPSQHACLLEAMEQQSISVAKAGIVCNLPTRASILAAANPAGGHYNKAKTIAENLKISSPMLSRFDLIFILLDQPNEQMDLLLSKHVLGLHKAARIKTNVEENTFEESDMEQDSLRERLRNTGEIIDYLPHPLFRKYIAYAQKYVKPYLSDEAKEIIKEFYLSLRKQFKTGDCTPITTRQLNSLIRLTQARAKVELREEATKDDAKDVIEIMKFSLVDVFTDSTGILDKSRSQIGTGMSTKNQVVRLLTSIQRKSDAEAKSVFRTKELKELSEQLGMDNKKFYHALQTLNLQGYLLYKGQNQYQLVTAGV</sequence>
<evidence type="ECO:0000256" key="6">
    <source>
        <dbReference type="ARBA" id="ARBA00023242"/>
    </source>
</evidence>
<evidence type="ECO:0000259" key="10">
    <source>
        <dbReference type="PROSITE" id="PS50051"/>
    </source>
</evidence>
<evidence type="ECO:0000256" key="4">
    <source>
        <dbReference type="ARBA" id="ARBA00022840"/>
    </source>
</evidence>
<dbReference type="CDD" id="cd17759">
    <property type="entry name" value="MCM8"/>
    <property type="match status" value="1"/>
</dbReference>
<dbReference type="GO" id="GO:0042555">
    <property type="term" value="C:MCM complex"/>
    <property type="evidence" value="ECO:0007669"/>
    <property type="project" value="TreeGrafter"/>
</dbReference>
<dbReference type="Gene3D" id="1.10.10.10">
    <property type="entry name" value="Winged helix-like DNA-binding domain superfamily/Winged helix DNA-binding domain"/>
    <property type="match status" value="1"/>
</dbReference>
<reference evidence="11" key="1">
    <citation type="submission" date="2022-03" db="EMBL/GenBank/DDBJ databases">
        <authorList>
            <person name="Sayadi A."/>
        </authorList>
    </citation>
    <scope>NUCLEOTIDE SEQUENCE</scope>
</reference>
<evidence type="ECO:0000256" key="7">
    <source>
        <dbReference type="ARBA" id="ARBA00041084"/>
    </source>
</evidence>
<keyword evidence="3 9" id="KW-0547">Nucleotide-binding</keyword>
<keyword evidence="4 9" id="KW-0067">ATP-binding</keyword>
<keyword evidence="5 9" id="KW-0238">DNA-binding</keyword>
<dbReference type="Gene3D" id="2.40.50.140">
    <property type="entry name" value="Nucleic acid-binding proteins"/>
    <property type="match status" value="1"/>
</dbReference>
<dbReference type="Pfam" id="PF00493">
    <property type="entry name" value="MCM"/>
    <property type="match status" value="1"/>
</dbReference>
<dbReference type="Proteomes" id="UP001152888">
    <property type="component" value="Unassembled WGS sequence"/>
</dbReference>
<evidence type="ECO:0000256" key="9">
    <source>
        <dbReference type="RuleBase" id="RU004070"/>
    </source>
</evidence>
<evidence type="ECO:0000313" key="11">
    <source>
        <dbReference type="EMBL" id="CAH1977526.1"/>
    </source>
</evidence>
<comment type="caution">
    <text evidence="11">The sequence shown here is derived from an EMBL/GenBank/DDBJ whole genome shotgun (WGS) entry which is preliminary data.</text>
</comment>
<protein>
    <recommendedName>
        <fullName evidence="7">DNA helicase MCM8</fullName>
    </recommendedName>
    <alternativeName>
        <fullName evidence="8">Minichromosome maintenance 8</fullName>
    </alternativeName>
</protein>
<dbReference type="PROSITE" id="PS50051">
    <property type="entry name" value="MCM_2"/>
    <property type="match status" value="1"/>
</dbReference>
<evidence type="ECO:0000256" key="8">
    <source>
        <dbReference type="ARBA" id="ARBA00042306"/>
    </source>
</evidence>
<accession>A0A9P0KSG2</accession>
<proteinExistence type="inferred from homology"/>
<dbReference type="GO" id="GO:0005634">
    <property type="term" value="C:nucleus"/>
    <property type="evidence" value="ECO:0007669"/>
    <property type="project" value="UniProtKB-SubCell"/>
</dbReference>
<keyword evidence="6" id="KW-0539">Nucleus</keyword>
<dbReference type="SMART" id="SM00350">
    <property type="entry name" value="MCM"/>
    <property type="match status" value="1"/>
</dbReference>
<dbReference type="InterPro" id="IPR003593">
    <property type="entry name" value="AAA+_ATPase"/>
</dbReference>
<dbReference type="InterPro" id="IPR033762">
    <property type="entry name" value="MCM_OB"/>
</dbReference>
<comment type="similarity">
    <text evidence="2 9">Belongs to the MCM family.</text>
</comment>
<dbReference type="OrthoDB" id="422555at2759"/>
<dbReference type="GO" id="GO:0003697">
    <property type="term" value="F:single-stranded DNA binding"/>
    <property type="evidence" value="ECO:0007669"/>
    <property type="project" value="TreeGrafter"/>
</dbReference>
<dbReference type="AlphaFoldDB" id="A0A9P0KSG2"/>
<dbReference type="Pfam" id="PF17207">
    <property type="entry name" value="MCM_OB"/>
    <property type="match status" value="1"/>
</dbReference>
<evidence type="ECO:0000256" key="5">
    <source>
        <dbReference type="ARBA" id="ARBA00023125"/>
    </source>
</evidence>
<dbReference type="InterPro" id="IPR031327">
    <property type="entry name" value="MCM"/>
</dbReference>
<dbReference type="SUPFAM" id="SSF50249">
    <property type="entry name" value="Nucleic acid-binding proteins"/>
    <property type="match status" value="1"/>
</dbReference>
<dbReference type="PRINTS" id="PR01657">
    <property type="entry name" value="MCMFAMILY"/>
</dbReference>
<dbReference type="SMART" id="SM00382">
    <property type="entry name" value="AAA"/>
    <property type="match status" value="1"/>
</dbReference>
<evidence type="ECO:0000256" key="2">
    <source>
        <dbReference type="ARBA" id="ARBA00008010"/>
    </source>
</evidence>
<dbReference type="InterPro" id="IPR056875">
    <property type="entry name" value="MCM8/REC_WHD"/>
</dbReference>
<comment type="subcellular location">
    <subcellularLocation>
        <location evidence="1">Nucleus</location>
    </subcellularLocation>
</comment>
<organism evidence="11 12">
    <name type="scientific">Acanthoscelides obtectus</name>
    <name type="common">Bean weevil</name>
    <name type="synonym">Bruchus obtectus</name>
    <dbReference type="NCBI Taxonomy" id="200917"/>
    <lineage>
        <taxon>Eukaryota</taxon>
        <taxon>Metazoa</taxon>
        <taxon>Ecdysozoa</taxon>
        <taxon>Arthropoda</taxon>
        <taxon>Hexapoda</taxon>
        <taxon>Insecta</taxon>
        <taxon>Pterygota</taxon>
        <taxon>Neoptera</taxon>
        <taxon>Endopterygota</taxon>
        <taxon>Coleoptera</taxon>
        <taxon>Polyphaga</taxon>
        <taxon>Cucujiformia</taxon>
        <taxon>Chrysomeloidea</taxon>
        <taxon>Chrysomelidae</taxon>
        <taxon>Bruchinae</taxon>
        <taxon>Bruchini</taxon>
        <taxon>Acanthoscelides</taxon>
    </lineage>
</organism>
<keyword evidence="12" id="KW-1185">Reference proteome</keyword>
<dbReference type="CDD" id="cd22247">
    <property type="entry name" value="MCM8_WHD"/>
    <property type="match status" value="1"/>
</dbReference>
<dbReference type="Pfam" id="PF17855">
    <property type="entry name" value="MCM_lid"/>
    <property type="match status" value="1"/>
</dbReference>
<evidence type="ECO:0000313" key="12">
    <source>
        <dbReference type="Proteomes" id="UP001152888"/>
    </source>
</evidence>
<dbReference type="Pfam" id="PF25051">
    <property type="entry name" value="WHD_MCM8"/>
    <property type="match status" value="1"/>
</dbReference>
<name>A0A9P0KSG2_ACAOB</name>
<dbReference type="SUPFAM" id="SSF52540">
    <property type="entry name" value="P-loop containing nucleoside triphosphate hydrolases"/>
    <property type="match status" value="1"/>
</dbReference>
<dbReference type="GO" id="GO:0017116">
    <property type="term" value="F:single-stranded DNA helicase activity"/>
    <property type="evidence" value="ECO:0007669"/>
    <property type="project" value="TreeGrafter"/>
</dbReference>